<dbReference type="InterPro" id="IPR036938">
    <property type="entry name" value="PAP2/HPO_sf"/>
</dbReference>
<dbReference type="PANTHER" id="PTHR34599:SF1">
    <property type="entry name" value="PHOSPHATIDIC ACID PHOSPHATASE TYPE 2_HALOPEROXIDASE DOMAIN-CONTAINING PROTEIN"/>
    <property type="match status" value="1"/>
</dbReference>
<feature type="signal peptide" evidence="1">
    <location>
        <begin position="1"/>
        <end position="21"/>
    </location>
</feature>
<name>A0A1C9I0S0_RHILT</name>
<dbReference type="CDD" id="cd03398">
    <property type="entry name" value="PAP2_haloperoxidase"/>
    <property type="match status" value="1"/>
</dbReference>
<evidence type="ECO:0000259" key="2">
    <source>
        <dbReference type="SMART" id="SM00014"/>
    </source>
</evidence>
<dbReference type="InterPro" id="IPR000326">
    <property type="entry name" value="PAP2/HPO"/>
</dbReference>
<dbReference type="Pfam" id="PF01569">
    <property type="entry name" value="PAP2"/>
    <property type="match status" value="2"/>
</dbReference>
<reference evidence="3" key="1">
    <citation type="journal article" date="2015" name="BMC Genomics">
        <title>Transcriptome profiling of a Rhizobium leguminosarum bv. trifolii rosR mutant reveals the role of the transcriptional regulator RosR in motility, synthesis of cell-surface components, and other cellular processes.</title>
        <authorList>
            <person name="Rachwal K."/>
            <person name="Matczynska E."/>
            <person name="Janczarek M."/>
        </authorList>
    </citation>
    <scope>NUCLEOTIDE SEQUENCE</scope>
    <source>
        <strain evidence="3">Rt24.2</strain>
    </source>
</reference>
<dbReference type="SMART" id="SM00014">
    <property type="entry name" value="acidPPc"/>
    <property type="match status" value="1"/>
</dbReference>
<dbReference type="InterPro" id="IPR016119">
    <property type="entry name" value="Br/Cl_peroxidase_C"/>
</dbReference>
<dbReference type="InterPro" id="IPR052559">
    <property type="entry name" value="V-haloperoxidase"/>
</dbReference>
<reference evidence="3" key="2">
    <citation type="journal article" date="2016" name="Front. Microbiol.">
        <title>The Regulatory Protein RosR Affects Rhizobium leguminosarum bv. trifolii Protein Profiles, Cell Surface Properties, and Symbiosis with Clover.</title>
        <authorList>
            <person name="Rachwal K."/>
            <person name="Boguszewska A."/>
            <person name="Kopcinska J."/>
            <person name="Karas M."/>
            <person name="Tchorzewski M."/>
            <person name="Janczarek M."/>
        </authorList>
    </citation>
    <scope>NUCLEOTIDE SEQUENCE</scope>
    <source>
        <strain evidence="3">Rt24.2</strain>
    </source>
</reference>
<dbReference type="Gene3D" id="1.10.606.20">
    <property type="match status" value="1"/>
</dbReference>
<feature type="chain" id="PRO_5008894419" description="Phosphatidic acid phosphatase type 2/haloperoxidase domain-containing protein" evidence="1">
    <location>
        <begin position="22"/>
        <end position="450"/>
    </location>
</feature>
<sequence length="450" mass="49581">MLSGFSRACALILLSGNFAFAQSDQIEPNAGMWKTWVITSGKDFRVPPPPDTSATELEQVRELVAKNDAQVAAKITFWDAGSPGYRWIDLVNNRLLANQTIPNAHRVYTYLTMAVYDATIAAWESKYFYNRPRPSEVDTTLPTALPTPRSPAYPSEHAAAAAAAATVLAYFFPDEASSFQAMAEEAAQSRVLAGVQFPSDSSAGLELGRRVAEQVIARAKADGSDAVWTGTVPTGPCMWVGDKPANATMPNWKPILLETADEFRPPTPPDCKSAAVKAETDAVRQFERKFPNSYKAFYWQSPSGLFTDWYDYASKWMFEDKTDSNPPRAARAYAMLATVYYDAYIASNDGKYAYWYLRPNMLDPSITPLFAVPAHPSYPSNHSTLSTARCEVLAYLFPDQAEFIRTVGKEAGDSRIWAGIHYEMDNRAGAALGKAVAGKFIERAKKDGAD</sequence>
<keyword evidence="1" id="KW-0732">Signal</keyword>
<dbReference type="GO" id="GO:0004601">
    <property type="term" value="F:peroxidase activity"/>
    <property type="evidence" value="ECO:0007669"/>
    <property type="project" value="InterPro"/>
</dbReference>
<dbReference type="EMBL" id="KX490008">
    <property type="protein sequence ID" value="AOO92372.1"/>
    <property type="molecule type" value="Genomic_DNA"/>
</dbReference>
<dbReference type="PANTHER" id="PTHR34599">
    <property type="entry name" value="PEROXIDASE-RELATED"/>
    <property type="match status" value="1"/>
</dbReference>
<feature type="domain" description="Phosphatidic acid phosphatase type 2/haloperoxidase" evidence="2">
    <location>
        <begin position="109"/>
        <end position="216"/>
    </location>
</feature>
<dbReference type="AlphaFoldDB" id="A0A1C9I0S0"/>
<protein>
    <recommendedName>
        <fullName evidence="2">Phosphatidic acid phosphatase type 2/haloperoxidase domain-containing protein</fullName>
    </recommendedName>
</protein>
<dbReference type="Gene3D" id="1.10.606.10">
    <property type="entry name" value="Vanadium-containing Chloroperoxidase, domain 2"/>
    <property type="match status" value="1"/>
</dbReference>
<proteinExistence type="predicted"/>
<evidence type="ECO:0000313" key="3">
    <source>
        <dbReference type="EMBL" id="AOO92372.1"/>
    </source>
</evidence>
<organism evidence="3">
    <name type="scientific">Rhizobium leguminosarum bv. trifolii</name>
    <dbReference type="NCBI Taxonomy" id="386"/>
    <lineage>
        <taxon>Bacteria</taxon>
        <taxon>Pseudomonadati</taxon>
        <taxon>Pseudomonadota</taxon>
        <taxon>Alphaproteobacteria</taxon>
        <taxon>Hyphomicrobiales</taxon>
        <taxon>Rhizobiaceae</taxon>
        <taxon>Rhizobium/Agrobacterium group</taxon>
        <taxon>Rhizobium</taxon>
    </lineage>
</organism>
<evidence type="ECO:0000256" key="1">
    <source>
        <dbReference type="SAM" id="SignalP"/>
    </source>
</evidence>
<dbReference type="CDD" id="cd03380">
    <property type="entry name" value="PAP2_like_1"/>
    <property type="match status" value="1"/>
</dbReference>
<accession>A0A1C9I0S0</accession>
<dbReference type="SUPFAM" id="SSF48317">
    <property type="entry name" value="Acid phosphatase/Vanadium-dependent haloperoxidase"/>
    <property type="match status" value="2"/>
</dbReference>